<organism evidence="1 2">
    <name type="scientific">Lentzea cavernae</name>
    <dbReference type="NCBI Taxonomy" id="2020703"/>
    <lineage>
        <taxon>Bacteria</taxon>
        <taxon>Bacillati</taxon>
        <taxon>Actinomycetota</taxon>
        <taxon>Actinomycetes</taxon>
        <taxon>Pseudonocardiales</taxon>
        <taxon>Pseudonocardiaceae</taxon>
        <taxon>Lentzea</taxon>
    </lineage>
</organism>
<comment type="caution">
    <text evidence="1">The sequence shown here is derived from an EMBL/GenBank/DDBJ whole genome shotgun (WGS) entry which is preliminary data.</text>
</comment>
<dbReference type="Proteomes" id="UP000605568">
    <property type="component" value="Unassembled WGS sequence"/>
</dbReference>
<dbReference type="EMBL" id="BNAR01000002">
    <property type="protein sequence ID" value="GHH32539.1"/>
    <property type="molecule type" value="Genomic_DNA"/>
</dbReference>
<evidence type="ECO:0000313" key="1">
    <source>
        <dbReference type="EMBL" id="GHH32539.1"/>
    </source>
</evidence>
<gene>
    <name evidence="1" type="ORF">GCM10017774_13600</name>
</gene>
<reference evidence="2" key="1">
    <citation type="journal article" date="2019" name="Int. J. Syst. Evol. Microbiol.">
        <title>The Global Catalogue of Microorganisms (GCM) 10K type strain sequencing project: providing services to taxonomists for standard genome sequencing and annotation.</title>
        <authorList>
            <consortium name="The Broad Institute Genomics Platform"/>
            <consortium name="The Broad Institute Genome Sequencing Center for Infectious Disease"/>
            <person name="Wu L."/>
            <person name="Ma J."/>
        </authorList>
    </citation>
    <scope>NUCLEOTIDE SEQUENCE [LARGE SCALE GENOMIC DNA]</scope>
    <source>
        <strain evidence="2">CGMCC 4.7367</strain>
    </source>
</reference>
<protein>
    <recommendedName>
        <fullName evidence="3">Secreted protein</fullName>
    </recommendedName>
</protein>
<evidence type="ECO:0000313" key="2">
    <source>
        <dbReference type="Proteomes" id="UP000605568"/>
    </source>
</evidence>
<keyword evidence="2" id="KW-1185">Reference proteome</keyword>
<sequence length="107" mass="11568">MMLIISELIMVCGCPGGVTSWTPSRKQRSGRVVTSTVFMRMPDLLITRHFTGSSSRPDLGEGTTLRVIVVRRAGPRAGVPKDGNRADQRFYAGSLVVESSFGLSAPE</sequence>
<evidence type="ECO:0008006" key="3">
    <source>
        <dbReference type="Google" id="ProtNLM"/>
    </source>
</evidence>
<name>A0ABQ3M3C2_9PSEU</name>
<accession>A0ABQ3M3C2</accession>
<proteinExistence type="predicted"/>